<dbReference type="SUPFAM" id="SSF56281">
    <property type="entry name" value="Metallo-hydrolase/oxidoreductase"/>
    <property type="match status" value="1"/>
</dbReference>
<evidence type="ECO:0008006" key="3">
    <source>
        <dbReference type="Google" id="ProtNLM"/>
    </source>
</evidence>
<comment type="caution">
    <text evidence="1">The sequence shown here is derived from an EMBL/GenBank/DDBJ whole genome shotgun (WGS) entry which is preliminary data.</text>
</comment>
<evidence type="ECO:0000313" key="2">
    <source>
        <dbReference type="Proteomes" id="UP000230779"/>
    </source>
</evidence>
<dbReference type="AlphaFoldDB" id="A0A2M7RJL5"/>
<dbReference type="PANTHER" id="PTHR39189">
    <property type="entry name" value="UPF0173 METAL-DEPENDENT HYDROLASE YTKL"/>
    <property type="match status" value="1"/>
</dbReference>
<dbReference type="EMBL" id="PFMD01000039">
    <property type="protein sequence ID" value="PIY96651.1"/>
    <property type="molecule type" value="Genomic_DNA"/>
</dbReference>
<evidence type="ECO:0000313" key="1">
    <source>
        <dbReference type="EMBL" id="PIY96651.1"/>
    </source>
</evidence>
<dbReference type="Proteomes" id="UP000230779">
    <property type="component" value="Unassembled WGS sequence"/>
</dbReference>
<dbReference type="PANTHER" id="PTHR39189:SF1">
    <property type="entry name" value="UPF0173 METAL-DEPENDENT HYDROLASE YTKL"/>
    <property type="match status" value="1"/>
</dbReference>
<gene>
    <name evidence="1" type="ORF">COY66_03570</name>
</gene>
<dbReference type="Pfam" id="PF13483">
    <property type="entry name" value="Lactamase_B_3"/>
    <property type="match status" value="1"/>
</dbReference>
<dbReference type="InterPro" id="IPR036866">
    <property type="entry name" value="RibonucZ/Hydroxyglut_hydro"/>
</dbReference>
<protein>
    <recommendedName>
        <fullName evidence="3">Lactamase</fullName>
    </recommendedName>
</protein>
<dbReference type="Gene3D" id="3.60.15.10">
    <property type="entry name" value="Ribonuclease Z/Hydroxyacylglutathione hydrolase-like"/>
    <property type="match status" value="1"/>
</dbReference>
<reference evidence="1 2" key="1">
    <citation type="submission" date="2017-09" db="EMBL/GenBank/DDBJ databases">
        <title>Depth-based differentiation of microbial function through sediment-hosted aquifers and enrichment of novel symbionts in the deep terrestrial subsurface.</title>
        <authorList>
            <person name="Probst A.J."/>
            <person name="Ladd B."/>
            <person name="Jarett J.K."/>
            <person name="Geller-Mcgrath D.E."/>
            <person name="Sieber C.M."/>
            <person name="Emerson J.B."/>
            <person name="Anantharaman K."/>
            <person name="Thomas B.C."/>
            <person name="Malmstrom R."/>
            <person name="Stieglmeier M."/>
            <person name="Klingl A."/>
            <person name="Woyke T."/>
            <person name="Ryan C.M."/>
            <person name="Banfield J.F."/>
        </authorList>
    </citation>
    <scope>NUCLEOTIDE SEQUENCE [LARGE SCALE GENOMIC DNA]</scope>
    <source>
        <strain evidence="1">CG_4_10_14_0_8_um_filter_42_10</strain>
    </source>
</reference>
<sequence>MYITWLGQSCFKIQSGEVTLITDPVGKENGLRAPRFSNVNIITVSRKESDLSKIKSEALVIDKPGEYEVKRIFLQGIPVRQKQGKETVVVYWMEIENMTLGHLGSLSTPPEDEEMEKLEGLDILFIPVGGNAVLDVKQASQVVSQIEPRIVIPMYYRILGVKEKLDSVDSFCKVMGAKSSEKIERLRIQKKDLPQEEMKIIVLENQ</sequence>
<name>A0A2M7RJL5_9BACT</name>
<accession>A0A2M7RJL5</accession>
<organism evidence="1 2">
    <name type="scientific">Candidatus Kerfeldbacteria bacterium CG_4_10_14_0_8_um_filter_42_10</name>
    <dbReference type="NCBI Taxonomy" id="2014248"/>
    <lineage>
        <taxon>Bacteria</taxon>
        <taxon>Candidatus Kerfeldiibacteriota</taxon>
    </lineage>
</organism>
<proteinExistence type="predicted"/>